<evidence type="ECO:0000313" key="1">
    <source>
        <dbReference type="EMBL" id="QDU34387.1"/>
    </source>
</evidence>
<dbReference type="GO" id="GO:0020037">
    <property type="term" value="F:heme binding"/>
    <property type="evidence" value="ECO:0007669"/>
    <property type="project" value="InterPro"/>
</dbReference>
<dbReference type="KEGG" id="pcor:KS4_24550"/>
<dbReference type="SUPFAM" id="SSF46458">
    <property type="entry name" value="Globin-like"/>
    <property type="match status" value="1"/>
</dbReference>
<reference evidence="1 2" key="1">
    <citation type="submission" date="2019-02" db="EMBL/GenBank/DDBJ databases">
        <title>Deep-cultivation of Planctomycetes and their phenomic and genomic characterization uncovers novel biology.</title>
        <authorList>
            <person name="Wiegand S."/>
            <person name="Jogler M."/>
            <person name="Boedeker C."/>
            <person name="Pinto D."/>
            <person name="Vollmers J."/>
            <person name="Rivas-Marin E."/>
            <person name="Kohn T."/>
            <person name="Peeters S.H."/>
            <person name="Heuer A."/>
            <person name="Rast P."/>
            <person name="Oberbeckmann S."/>
            <person name="Bunk B."/>
            <person name="Jeske O."/>
            <person name="Meyerdierks A."/>
            <person name="Storesund J.E."/>
            <person name="Kallscheuer N."/>
            <person name="Luecker S."/>
            <person name="Lage O.M."/>
            <person name="Pohl T."/>
            <person name="Merkel B.J."/>
            <person name="Hornburger P."/>
            <person name="Mueller R.-W."/>
            <person name="Bruemmer F."/>
            <person name="Labrenz M."/>
            <person name="Spormann A.M."/>
            <person name="Op den Camp H."/>
            <person name="Overmann J."/>
            <person name="Amann R."/>
            <person name="Jetten M.S.M."/>
            <person name="Mascher T."/>
            <person name="Medema M.H."/>
            <person name="Devos D.P."/>
            <person name="Kaster A.-K."/>
            <person name="Ovreas L."/>
            <person name="Rohde M."/>
            <person name="Galperin M.Y."/>
            <person name="Jogler C."/>
        </authorList>
    </citation>
    <scope>NUCLEOTIDE SEQUENCE [LARGE SCALE GENOMIC DNA]</scope>
    <source>
        <strain evidence="1 2">KS4</strain>
    </source>
</reference>
<dbReference type="EMBL" id="CP036425">
    <property type="protein sequence ID" value="QDU34387.1"/>
    <property type="molecule type" value="Genomic_DNA"/>
</dbReference>
<dbReference type="InterPro" id="IPR009050">
    <property type="entry name" value="Globin-like_sf"/>
</dbReference>
<dbReference type="Proteomes" id="UP000317369">
    <property type="component" value="Chromosome"/>
</dbReference>
<dbReference type="CDD" id="cd08916">
    <property type="entry name" value="TrHb3_P"/>
    <property type="match status" value="1"/>
</dbReference>
<keyword evidence="2" id="KW-1185">Reference proteome</keyword>
<dbReference type="Gene3D" id="1.10.490.10">
    <property type="entry name" value="Globins"/>
    <property type="match status" value="1"/>
</dbReference>
<evidence type="ECO:0000313" key="2">
    <source>
        <dbReference type="Proteomes" id="UP000317369"/>
    </source>
</evidence>
<proteinExistence type="predicted"/>
<dbReference type="OrthoDB" id="25954at2"/>
<organism evidence="1 2">
    <name type="scientific">Poriferisphaera corsica</name>
    <dbReference type="NCBI Taxonomy" id="2528020"/>
    <lineage>
        <taxon>Bacteria</taxon>
        <taxon>Pseudomonadati</taxon>
        <taxon>Planctomycetota</taxon>
        <taxon>Phycisphaerae</taxon>
        <taxon>Phycisphaerales</taxon>
        <taxon>Phycisphaeraceae</taxon>
        <taxon>Poriferisphaera</taxon>
    </lineage>
</organism>
<gene>
    <name evidence="1" type="primary">ctb</name>
    <name evidence="1" type="ORF">KS4_24550</name>
</gene>
<accession>A0A517YVY7</accession>
<dbReference type="GO" id="GO:0019825">
    <property type="term" value="F:oxygen binding"/>
    <property type="evidence" value="ECO:0007669"/>
    <property type="project" value="InterPro"/>
</dbReference>
<dbReference type="InterPro" id="IPR012292">
    <property type="entry name" value="Globin/Proto"/>
</dbReference>
<sequence length="153" mass="17299">MNQFEENEINLPLTERKGKALRAESISESSIRRLVFTFYDRIQGHAKLGPVFSERISDWTPHLEKMCDFWSSATMRTGRYSGRPLPVHRGIPDLTAELYHEWLALFYQTTSEVFTESDAAIFNAMATRMAQNMVHALDLGQLCVPTGSGLDGA</sequence>
<dbReference type="RefSeq" id="WP_145078160.1">
    <property type="nucleotide sequence ID" value="NZ_CP036425.1"/>
</dbReference>
<name>A0A517YVY7_9BACT</name>
<protein>
    <submittedName>
        <fullName evidence="1">Group 3 truncated hemoglobin ctb</fullName>
    </submittedName>
</protein>
<dbReference type="AlphaFoldDB" id="A0A517YVY7"/>